<dbReference type="Proteomes" id="UP000556084">
    <property type="component" value="Unassembled WGS sequence"/>
</dbReference>
<protein>
    <submittedName>
        <fullName evidence="8">DNA-binding SARP family transcriptional activator</fullName>
    </submittedName>
</protein>
<dbReference type="PANTHER" id="PTHR35807:SF1">
    <property type="entry name" value="TRANSCRIPTIONAL REGULATOR REDD"/>
    <property type="match status" value="1"/>
</dbReference>
<evidence type="ECO:0000256" key="3">
    <source>
        <dbReference type="ARBA" id="ARBA00023015"/>
    </source>
</evidence>
<evidence type="ECO:0000256" key="4">
    <source>
        <dbReference type="ARBA" id="ARBA00023125"/>
    </source>
</evidence>
<name>A0A7W7LNT6_9ACTN</name>
<feature type="domain" description="OmpR/PhoB-type" evidence="7">
    <location>
        <begin position="1"/>
        <end position="67"/>
    </location>
</feature>
<evidence type="ECO:0000313" key="9">
    <source>
        <dbReference type="Proteomes" id="UP000556084"/>
    </source>
</evidence>
<dbReference type="CDD" id="cd15831">
    <property type="entry name" value="BTAD"/>
    <property type="match status" value="1"/>
</dbReference>
<dbReference type="PROSITE" id="PS51755">
    <property type="entry name" value="OMPR_PHOB"/>
    <property type="match status" value="1"/>
</dbReference>
<evidence type="ECO:0000313" key="8">
    <source>
        <dbReference type="EMBL" id="MBB4893670.1"/>
    </source>
</evidence>
<keyword evidence="4 6" id="KW-0238">DNA-binding</keyword>
<dbReference type="InterPro" id="IPR016032">
    <property type="entry name" value="Sig_transdc_resp-reg_C-effctor"/>
</dbReference>
<gene>
    <name evidence="8" type="ORF">FHS39_002701</name>
</gene>
<dbReference type="RefSeq" id="WP_221462691.1">
    <property type="nucleotide sequence ID" value="NZ_JACHJH010000003.1"/>
</dbReference>
<dbReference type="InterPro" id="IPR001867">
    <property type="entry name" value="OmpR/PhoB-type_DNA-bd"/>
</dbReference>
<comment type="caution">
    <text evidence="8">The sequence shown here is derived from an EMBL/GenBank/DDBJ whole genome shotgun (WGS) entry which is preliminary data.</text>
</comment>
<dbReference type="InterPro" id="IPR036388">
    <property type="entry name" value="WH-like_DNA-bd_sf"/>
</dbReference>
<dbReference type="InterPro" id="IPR011990">
    <property type="entry name" value="TPR-like_helical_dom_sf"/>
</dbReference>
<dbReference type="InterPro" id="IPR005158">
    <property type="entry name" value="BTAD"/>
</dbReference>
<dbReference type="EMBL" id="JACHJH010000003">
    <property type="protein sequence ID" value="MBB4893670.1"/>
    <property type="molecule type" value="Genomic_DNA"/>
</dbReference>
<dbReference type="Pfam" id="PF03704">
    <property type="entry name" value="BTAD"/>
    <property type="match status" value="1"/>
</dbReference>
<dbReference type="SUPFAM" id="SSF46894">
    <property type="entry name" value="C-terminal effector domain of the bipartite response regulators"/>
    <property type="match status" value="1"/>
</dbReference>
<evidence type="ECO:0000256" key="1">
    <source>
        <dbReference type="ARBA" id="ARBA00005820"/>
    </source>
</evidence>
<organism evidence="8 9">
    <name type="scientific">Streptomyces olivoverticillatus</name>
    <dbReference type="NCBI Taxonomy" id="66427"/>
    <lineage>
        <taxon>Bacteria</taxon>
        <taxon>Bacillati</taxon>
        <taxon>Actinomycetota</taxon>
        <taxon>Actinomycetes</taxon>
        <taxon>Kitasatosporales</taxon>
        <taxon>Streptomycetaceae</taxon>
        <taxon>Streptomyces</taxon>
    </lineage>
</organism>
<evidence type="ECO:0000256" key="6">
    <source>
        <dbReference type="PROSITE-ProRule" id="PRU01091"/>
    </source>
</evidence>
<dbReference type="Pfam" id="PF00486">
    <property type="entry name" value="Trans_reg_C"/>
    <property type="match status" value="1"/>
</dbReference>
<dbReference type="PANTHER" id="PTHR35807">
    <property type="entry name" value="TRANSCRIPTIONAL REGULATOR REDD-RELATED"/>
    <property type="match status" value="1"/>
</dbReference>
<dbReference type="SMART" id="SM01043">
    <property type="entry name" value="BTAD"/>
    <property type="match status" value="1"/>
</dbReference>
<dbReference type="SUPFAM" id="SSF48452">
    <property type="entry name" value="TPR-like"/>
    <property type="match status" value="1"/>
</dbReference>
<feature type="DNA-binding region" description="OmpR/PhoB-type" evidence="6">
    <location>
        <begin position="1"/>
        <end position="67"/>
    </location>
</feature>
<keyword evidence="3" id="KW-0805">Transcription regulation</keyword>
<evidence type="ECO:0000256" key="5">
    <source>
        <dbReference type="ARBA" id="ARBA00023163"/>
    </source>
</evidence>
<dbReference type="AlphaFoldDB" id="A0A7W7LNT6"/>
<dbReference type="InterPro" id="IPR051677">
    <property type="entry name" value="AfsR-DnrI-RedD_regulator"/>
</dbReference>
<reference evidence="8 9" key="1">
    <citation type="submission" date="2020-08" db="EMBL/GenBank/DDBJ databases">
        <title>Genomic Encyclopedia of Type Strains, Phase III (KMG-III): the genomes of soil and plant-associated and newly described type strains.</title>
        <authorList>
            <person name="Whitman W."/>
        </authorList>
    </citation>
    <scope>NUCLEOTIDE SEQUENCE [LARGE SCALE GENOMIC DNA]</scope>
    <source>
        <strain evidence="8 9">CECT 3266</strain>
    </source>
</reference>
<dbReference type="GO" id="GO:0006355">
    <property type="term" value="P:regulation of DNA-templated transcription"/>
    <property type="evidence" value="ECO:0007669"/>
    <property type="project" value="InterPro"/>
</dbReference>
<dbReference type="Gene3D" id="1.10.10.10">
    <property type="entry name" value="Winged helix-like DNA-binding domain superfamily/Winged helix DNA-binding domain"/>
    <property type="match status" value="1"/>
</dbReference>
<evidence type="ECO:0000256" key="2">
    <source>
        <dbReference type="ARBA" id="ARBA00023012"/>
    </source>
</evidence>
<comment type="similarity">
    <text evidence="1">Belongs to the AfsR/DnrI/RedD regulatory family.</text>
</comment>
<dbReference type="GO" id="GO:0000160">
    <property type="term" value="P:phosphorelay signal transduction system"/>
    <property type="evidence" value="ECO:0007669"/>
    <property type="project" value="UniProtKB-KW"/>
</dbReference>
<dbReference type="Gene3D" id="1.25.40.10">
    <property type="entry name" value="Tetratricopeptide repeat domain"/>
    <property type="match status" value="1"/>
</dbReference>
<dbReference type="GO" id="GO:0003677">
    <property type="term" value="F:DNA binding"/>
    <property type="evidence" value="ECO:0007669"/>
    <property type="project" value="UniProtKB-UniRule"/>
</dbReference>
<sequence>MALLVNAGNLVPTDPLIHELWREAPPAHVENALQAHVSRLRQRLAALEPEAQTPRLVTYPSGYQLDVAEGELDADVFTAGLERIRNADADADPARTAGELRALLRLWRGPALYGMAGTPLCQAAICRLEESRIAALELLFDSELRLGNYAQIIPELREQLTDQTFRERFWQQLMIALYRSGRRSEALAVYRDLQHTFSQELGLEPSPVMRDVERAILGQESVSGGSGSAGHH</sequence>
<evidence type="ECO:0000259" key="7">
    <source>
        <dbReference type="PROSITE" id="PS51755"/>
    </source>
</evidence>
<keyword evidence="2" id="KW-0902">Two-component regulatory system</keyword>
<proteinExistence type="inferred from homology"/>
<accession>A0A7W7LNT6</accession>
<keyword evidence="5" id="KW-0804">Transcription</keyword>
<keyword evidence="9" id="KW-1185">Reference proteome</keyword>